<keyword evidence="2" id="KW-1185">Reference proteome</keyword>
<evidence type="ECO:0000313" key="2">
    <source>
        <dbReference type="Proteomes" id="UP001174691"/>
    </source>
</evidence>
<dbReference type="AlphaFoldDB" id="A0AA38VE42"/>
<proteinExistence type="predicted"/>
<gene>
    <name evidence="1" type="ORF">NKR19_g8973</name>
</gene>
<comment type="caution">
    <text evidence="1">The sequence shown here is derived from an EMBL/GenBank/DDBJ whole genome shotgun (WGS) entry which is preliminary data.</text>
</comment>
<dbReference type="EMBL" id="JANBVN010000197">
    <property type="protein sequence ID" value="KAJ9133643.1"/>
    <property type="molecule type" value="Genomic_DNA"/>
</dbReference>
<name>A0AA38VE42_9PEZI</name>
<protein>
    <submittedName>
        <fullName evidence="1">Uncharacterized protein</fullName>
    </submittedName>
</protein>
<reference evidence="1" key="1">
    <citation type="submission" date="2022-07" db="EMBL/GenBank/DDBJ databases">
        <title>Fungi with potential for degradation of polypropylene.</title>
        <authorList>
            <person name="Gostincar C."/>
        </authorList>
    </citation>
    <scope>NUCLEOTIDE SEQUENCE</scope>
    <source>
        <strain evidence="1">EXF-13287</strain>
    </source>
</reference>
<organism evidence="1 2">
    <name type="scientific">Coniochaeta hoffmannii</name>
    <dbReference type="NCBI Taxonomy" id="91930"/>
    <lineage>
        <taxon>Eukaryota</taxon>
        <taxon>Fungi</taxon>
        <taxon>Dikarya</taxon>
        <taxon>Ascomycota</taxon>
        <taxon>Pezizomycotina</taxon>
        <taxon>Sordariomycetes</taxon>
        <taxon>Sordariomycetidae</taxon>
        <taxon>Coniochaetales</taxon>
        <taxon>Coniochaetaceae</taxon>
        <taxon>Coniochaeta</taxon>
    </lineage>
</organism>
<dbReference type="Proteomes" id="UP001174691">
    <property type="component" value="Unassembled WGS sequence"/>
</dbReference>
<evidence type="ECO:0000313" key="1">
    <source>
        <dbReference type="EMBL" id="KAJ9133643.1"/>
    </source>
</evidence>
<accession>A0AA38VE42</accession>
<sequence>MVEGMRFGYDHVPPNTAIANWLEQHKLDIWGFVIIRRTYAFQEKLDKFLALAKQDAREWLEQHGSEYHATLYDKLAWTVIEDPQTLEGPSILDTSHKFQALARHQRYRYFVHVDEESLESVVDDEKARDENAGYFCKVVFPDSVMIREQPRAAGEIPDPQDPLDEQLELLDCVKKIRFGHLVSLYRVTLDPNIWCYFQVEVDYDHVGIAVF</sequence>